<dbReference type="EMBL" id="JAPUFD010000018">
    <property type="protein sequence ID" value="MDI1492262.1"/>
    <property type="molecule type" value="Genomic_DNA"/>
</dbReference>
<organism evidence="1 2">
    <name type="scientific">Ramalina farinacea</name>
    <dbReference type="NCBI Taxonomy" id="258253"/>
    <lineage>
        <taxon>Eukaryota</taxon>
        <taxon>Fungi</taxon>
        <taxon>Dikarya</taxon>
        <taxon>Ascomycota</taxon>
        <taxon>Pezizomycotina</taxon>
        <taxon>Lecanoromycetes</taxon>
        <taxon>OSLEUM clade</taxon>
        <taxon>Lecanoromycetidae</taxon>
        <taxon>Lecanorales</taxon>
        <taxon>Lecanorineae</taxon>
        <taxon>Ramalinaceae</taxon>
        <taxon>Ramalina</taxon>
    </lineage>
</organism>
<dbReference type="Gene3D" id="3.30.710.10">
    <property type="entry name" value="Potassium Channel Kv1.1, Chain A"/>
    <property type="match status" value="1"/>
</dbReference>
<proteinExistence type="predicted"/>
<keyword evidence="2" id="KW-1185">Reference proteome</keyword>
<dbReference type="AlphaFoldDB" id="A0AA43QU30"/>
<reference evidence="1" key="1">
    <citation type="journal article" date="2023" name="Genome Biol. Evol.">
        <title>First Whole Genome Sequence and Flow Cytometry Genome Size Data for the Lichen-Forming Fungus Ramalina farinacea (Ascomycota).</title>
        <authorList>
            <person name="Llewellyn T."/>
            <person name="Mian S."/>
            <person name="Hill R."/>
            <person name="Leitch I.J."/>
            <person name="Gaya E."/>
        </authorList>
    </citation>
    <scope>NUCLEOTIDE SEQUENCE</scope>
    <source>
        <strain evidence="1">LIQ254RAFAR</strain>
    </source>
</reference>
<dbReference type="CDD" id="cd18186">
    <property type="entry name" value="BTB_POZ_ZBTB_KLHL-like"/>
    <property type="match status" value="1"/>
</dbReference>
<evidence type="ECO:0008006" key="3">
    <source>
        <dbReference type="Google" id="ProtNLM"/>
    </source>
</evidence>
<dbReference type="SUPFAM" id="SSF54695">
    <property type="entry name" value="POZ domain"/>
    <property type="match status" value="1"/>
</dbReference>
<name>A0AA43QU30_9LECA</name>
<protein>
    <recommendedName>
        <fullName evidence="3">BTB domain-containing protein</fullName>
    </recommendedName>
</protein>
<dbReference type="Proteomes" id="UP001161017">
    <property type="component" value="Unassembled WGS sequence"/>
</dbReference>
<accession>A0AA43QU30</accession>
<gene>
    <name evidence="1" type="ORF">OHK93_003474</name>
</gene>
<sequence length="370" mass="44068">MASNLISHNSDLTLDVYFTETVHQGSELKEIFRGSETFAVSRDVLVKSSPVFSTMLHSDGFFAEKKMRQVRVEAESITSMKIWLQILHCQTPDYDVNLTEVWNLIAVCDKFNLVIDLLYKWFEIWYSKQPIEQWLIGTRYTGETHHFNEDARCLLYPTWRLDHPKGFLRVSRHVVYNSCYYVKEMSPVRRRADLHLPSRIIQQMNAARGRLKTIIFHALYRPLEELLLENQNCCDKTGSDYQRALLETKAWPIERYGTANSIATLLRRLRDFYYPTPITKCVTCPKDFQRVVKDLIMHTTFYFDGMCIDCMNQSKAKTQNEDTDYWLHRYLRQDEIVRGCRVESHRQPTWYFSFMGRREDMDKFRHKERD</sequence>
<comment type="caution">
    <text evidence="1">The sequence shown here is derived from an EMBL/GenBank/DDBJ whole genome shotgun (WGS) entry which is preliminary data.</text>
</comment>
<dbReference type="InterPro" id="IPR011333">
    <property type="entry name" value="SKP1/BTB/POZ_sf"/>
</dbReference>
<evidence type="ECO:0000313" key="1">
    <source>
        <dbReference type="EMBL" id="MDI1492262.1"/>
    </source>
</evidence>
<evidence type="ECO:0000313" key="2">
    <source>
        <dbReference type="Proteomes" id="UP001161017"/>
    </source>
</evidence>